<comment type="caution">
    <text evidence="1">The sequence shown here is derived from an EMBL/GenBank/DDBJ whole genome shotgun (WGS) entry which is preliminary data.</text>
</comment>
<dbReference type="PATRIC" id="fig|104102.7.peg.1438"/>
<proteinExistence type="predicted"/>
<dbReference type="AlphaFoldDB" id="A0A094YRJ3"/>
<organism evidence="1 2">
    <name type="scientific">Acetobacter tropicalis</name>
    <dbReference type="NCBI Taxonomy" id="104102"/>
    <lineage>
        <taxon>Bacteria</taxon>
        <taxon>Pseudomonadati</taxon>
        <taxon>Pseudomonadota</taxon>
        <taxon>Alphaproteobacteria</taxon>
        <taxon>Acetobacterales</taxon>
        <taxon>Acetobacteraceae</taxon>
        <taxon>Acetobacter</taxon>
    </lineage>
</organism>
<dbReference type="InterPro" id="IPR045397">
    <property type="entry name" value="TumE-like"/>
</dbReference>
<keyword evidence="2" id="KW-1185">Reference proteome</keyword>
<evidence type="ECO:0000313" key="2">
    <source>
        <dbReference type="Proteomes" id="UP000029448"/>
    </source>
</evidence>
<accession>A0A094YRJ3</accession>
<evidence type="ECO:0000313" key="1">
    <source>
        <dbReference type="EMBL" id="KGB24037.1"/>
    </source>
</evidence>
<dbReference type="Proteomes" id="UP000029448">
    <property type="component" value="Unassembled WGS sequence"/>
</dbReference>
<dbReference type="STRING" id="104102.AtDm6_1448"/>
<dbReference type="EMBL" id="JOKM01000053">
    <property type="protein sequence ID" value="KGB24037.1"/>
    <property type="molecule type" value="Genomic_DNA"/>
</dbReference>
<sequence length="103" mass="11959">MSVGKKDNTKALLLLRERSVISPSVFVEIVIWRVPSPLRGSSHTFKYRLALVTNEICVLRYDNEAGKGDHKHIDGEEVSFPFTTIEQLVDDFWQDVELWRKQQ</sequence>
<dbReference type="GeneID" id="89477233"/>
<name>A0A094YRJ3_9PROT</name>
<gene>
    <name evidence="1" type="ORF">AtDm6_1448</name>
</gene>
<dbReference type="RefSeq" id="WP_035379414.1">
    <property type="nucleotide sequence ID" value="NZ_JACAOJ010000027.1"/>
</dbReference>
<dbReference type="Pfam" id="PF20126">
    <property type="entry name" value="TumE"/>
    <property type="match status" value="1"/>
</dbReference>
<protein>
    <submittedName>
        <fullName evidence="1">Uncharacterized protein</fullName>
    </submittedName>
</protein>
<reference evidence="1 2" key="1">
    <citation type="submission" date="2014-06" db="EMBL/GenBank/DDBJ databases">
        <title>Functional and comparative genomic analyses of the Drosophila gut microbiota identify candidate symbiosis factors.</title>
        <authorList>
            <person name="Newell P.D."/>
            <person name="Chaston J.M."/>
            <person name="Douglas A.E."/>
        </authorList>
    </citation>
    <scope>NUCLEOTIDE SEQUENCE [LARGE SCALE GENOMIC DNA]</scope>
    <source>
        <strain evidence="1 2">DmCS_006</strain>
    </source>
</reference>